<keyword evidence="4" id="KW-1278">Translocase</keyword>
<keyword evidence="7" id="KW-0472">Membrane</keyword>
<evidence type="ECO:0000313" key="9">
    <source>
        <dbReference type="Proteomes" id="UP000244005"/>
    </source>
</evidence>
<organism evidence="8 9">
    <name type="scientific">Marchantia polymorpha</name>
    <name type="common">Common liverwort</name>
    <name type="synonym">Marchantia aquatica</name>
    <dbReference type="NCBI Taxonomy" id="3197"/>
    <lineage>
        <taxon>Eukaryota</taxon>
        <taxon>Viridiplantae</taxon>
        <taxon>Streptophyta</taxon>
        <taxon>Embryophyta</taxon>
        <taxon>Marchantiophyta</taxon>
        <taxon>Marchantiopsida</taxon>
        <taxon>Marchantiidae</taxon>
        <taxon>Marchantiales</taxon>
        <taxon>Marchantiaceae</taxon>
        <taxon>Marchantia</taxon>
    </lineage>
</organism>
<sequence length="67" mass="7390">ILPLIGSFEAGFFGRFLGSREVVVVTTTCVSLSSIDSCIAFYEITLCASACYIKIAPWIFLELFDFP</sequence>
<feature type="non-terminal residue" evidence="8">
    <location>
        <position position="1"/>
    </location>
</feature>
<accession>A0A2R6W6H4</accession>
<keyword evidence="5" id="KW-1133">Transmembrane helix</keyword>
<keyword evidence="6" id="KW-0520">NAD</keyword>
<dbReference type="EMBL" id="KZ772812">
    <property type="protein sequence ID" value="PTQ29461.1"/>
    <property type="molecule type" value="Genomic_DNA"/>
</dbReference>
<dbReference type="Proteomes" id="UP000244005">
    <property type="component" value="Unassembled WGS sequence"/>
</dbReference>
<evidence type="ECO:0000256" key="2">
    <source>
        <dbReference type="ARBA" id="ARBA00008200"/>
    </source>
</evidence>
<comment type="subcellular location">
    <subcellularLocation>
        <location evidence="1">Membrane</location>
        <topology evidence="1">Multi-pass membrane protein</topology>
    </subcellularLocation>
</comment>
<evidence type="ECO:0000256" key="1">
    <source>
        <dbReference type="ARBA" id="ARBA00004141"/>
    </source>
</evidence>
<dbReference type="GO" id="GO:0016020">
    <property type="term" value="C:membrane"/>
    <property type="evidence" value="ECO:0007669"/>
    <property type="project" value="UniProtKB-SubCell"/>
</dbReference>
<dbReference type="GO" id="GO:0042773">
    <property type="term" value="P:ATP synthesis coupled electron transport"/>
    <property type="evidence" value="ECO:0007669"/>
    <property type="project" value="InterPro"/>
</dbReference>
<comment type="similarity">
    <text evidence="2">Belongs to the complex I subunit 5 family.</text>
</comment>
<dbReference type="AlphaFoldDB" id="A0A2R6W6H4"/>
<keyword evidence="3" id="KW-0812">Transmembrane</keyword>
<evidence type="ECO:0000256" key="4">
    <source>
        <dbReference type="ARBA" id="ARBA00022967"/>
    </source>
</evidence>
<evidence type="ECO:0000256" key="5">
    <source>
        <dbReference type="ARBA" id="ARBA00022989"/>
    </source>
</evidence>
<dbReference type="PANTHER" id="PTHR42829">
    <property type="entry name" value="NADH-UBIQUINONE OXIDOREDUCTASE CHAIN 5"/>
    <property type="match status" value="1"/>
</dbReference>
<evidence type="ECO:0000313" key="8">
    <source>
        <dbReference type="EMBL" id="PTQ29461.1"/>
    </source>
</evidence>
<proteinExistence type="inferred from homology"/>
<protein>
    <submittedName>
        <fullName evidence="8">Uncharacterized protein</fullName>
    </submittedName>
</protein>
<evidence type="ECO:0000256" key="7">
    <source>
        <dbReference type="ARBA" id="ARBA00023136"/>
    </source>
</evidence>
<name>A0A2R6W6H4_MARPO</name>
<gene>
    <name evidence="8" type="ORF">MARPO_0141s0034</name>
</gene>
<keyword evidence="9" id="KW-1185">Reference proteome</keyword>
<dbReference type="OrthoDB" id="2686308at2759"/>
<dbReference type="PANTHER" id="PTHR42829:SF2">
    <property type="entry name" value="NADH-UBIQUINONE OXIDOREDUCTASE CHAIN 5"/>
    <property type="match status" value="1"/>
</dbReference>
<evidence type="ECO:0000256" key="6">
    <source>
        <dbReference type="ARBA" id="ARBA00023027"/>
    </source>
</evidence>
<dbReference type="InterPro" id="IPR003945">
    <property type="entry name" value="NU5C-like"/>
</dbReference>
<reference evidence="9" key="1">
    <citation type="journal article" date="2017" name="Cell">
        <title>Insights into land plant evolution garnered from the Marchantia polymorpha genome.</title>
        <authorList>
            <person name="Bowman J.L."/>
            <person name="Kohchi T."/>
            <person name="Yamato K.T."/>
            <person name="Jenkins J."/>
            <person name="Shu S."/>
            <person name="Ishizaki K."/>
            <person name="Yamaoka S."/>
            <person name="Nishihama R."/>
            <person name="Nakamura Y."/>
            <person name="Berger F."/>
            <person name="Adam C."/>
            <person name="Aki S.S."/>
            <person name="Althoff F."/>
            <person name="Araki T."/>
            <person name="Arteaga-Vazquez M.A."/>
            <person name="Balasubrmanian S."/>
            <person name="Barry K."/>
            <person name="Bauer D."/>
            <person name="Boehm C.R."/>
            <person name="Briginshaw L."/>
            <person name="Caballero-Perez J."/>
            <person name="Catarino B."/>
            <person name="Chen F."/>
            <person name="Chiyoda S."/>
            <person name="Chovatia M."/>
            <person name="Davies K.M."/>
            <person name="Delmans M."/>
            <person name="Demura T."/>
            <person name="Dierschke T."/>
            <person name="Dolan L."/>
            <person name="Dorantes-Acosta A.E."/>
            <person name="Eklund D.M."/>
            <person name="Florent S.N."/>
            <person name="Flores-Sandoval E."/>
            <person name="Fujiyama A."/>
            <person name="Fukuzawa H."/>
            <person name="Galik B."/>
            <person name="Grimanelli D."/>
            <person name="Grimwood J."/>
            <person name="Grossniklaus U."/>
            <person name="Hamada T."/>
            <person name="Haseloff J."/>
            <person name="Hetherington A.J."/>
            <person name="Higo A."/>
            <person name="Hirakawa Y."/>
            <person name="Hundley H.N."/>
            <person name="Ikeda Y."/>
            <person name="Inoue K."/>
            <person name="Inoue S.I."/>
            <person name="Ishida S."/>
            <person name="Jia Q."/>
            <person name="Kakita M."/>
            <person name="Kanazawa T."/>
            <person name="Kawai Y."/>
            <person name="Kawashima T."/>
            <person name="Kennedy M."/>
            <person name="Kinose K."/>
            <person name="Kinoshita T."/>
            <person name="Kohara Y."/>
            <person name="Koide E."/>
            <person name="Komatsu K."/>
            <person name="Kopischke S."/>
            <person name="Kubo M."/>
            <person name="Kyozuka J."/>
            <person name="Lagercrantz U."/>
            <person name="Lin S.S."/>
            <person name="Lindquist E."/>
            <person name="Lipzen A.M."/>
            <person name="Lu C.W."/>
            <person name="De Luna E."/>
            <person name="Martienssen R.A."/>
            <person name="Minamino N."/>
            <person name="Mizutani M."/>
            <person name="Mizutani M."/>
            <person name="Mochizuki N."/>
            <person name="Monte I."/>
            <person name="Mosher R."/>
            <person name="Nagasaki H."/>
            <person name="Nakagami H."/>
            <person name="Naramoto S."/>
            <person name="Nishitani K."/>
            <person name="Ohtani M."/>
            <person name="Okamoto T."/>
            <person name="Okumura M."/>
            <person name="Phillips J."/>
            <person name="Pollak B."/>
            <person name="Reinders A."/>
            <person name="Rovekamp M."/>
            <person name="Sano R."/>
            <person name="Sawa S."/>
            <person name="Schmid M.W."/>
            <person name="Shirakawa M."/>
            <person name="Solano R."/>
            <person name="Spunde A."/>
            <person name="Suetsugu N."/>
            <person name="Sugano S."/>
            <person name="Sugiyama A."/>
            <person name="Sun R."/>
            <person name="Suzuki Y."/>
            <person name="Takenaka M."/>
            <person name="Takezawa D."/>
            <person name="Tomogane H."/>
            <person name="Tsuzuki M."/>
            <person name="Ueda T."/>
            <person name="Umeda M."/>
            <person name="Ward J.M."/>
            <person name="Watanabe Y."/>
            <person name="Yazaki K."/>
            <person name="Yokoyama R."/>
            <person name="Yoshitake Y."/>
            <person name="Yotsui I."/>
            <person name="Zachgo S."/>
            <person name="Schmutz J."/>
        </authorList>
    </citation>
    <scope>NUCLEOTIDE SEQUENCE [LARGE SCALE GENOMIC DNA]</scope>
    <source>
        <strain evidence="9">Tak-1</strain>
    </source>
</reference>
<dbReference type="GO" id="GO:0008137">
    <property type="term" value="F:NADH dehydrogenase (ubiquinone) activity"/>
    <property type="evidence" value="ECO:0007669"/>
    <property type="project" value="InterPro"/>
</dbReference>
<evidence type="ECO:0000256" key="3">
    <source>
        <dbReference type="ARBA" id="ARBA00022692"/>
    </source>
</evidence>
<dbReference type="OMA" id="CASACYI"/>